<evidence type="ECO:0000313" key="3">
    <source>
        <dbReference type="RefSeq" id="XP_046586740.1"/>
    </source>
</evidence>
<feature type="compositionally biased region" description="Low complexity" evidence="1">
    <location>
        <begin position="509"/>
        <end position="520"/>
    </location>
</feature>
<reference evidence="3" key="1">
    <citation type="submission" date="2025-08" db="UniProtKB">
        <authorList>
            <consortium name="RefSeq"/>
        </authorList>
    </citation>
    <scope>IDENTIFICATION</scope>
    <source>
        <tissue evidence="3">Thorax and Abdomen</tissue>
    </source>
</reference>
<feature type="region of interest" description="Disordered" evidence="1">
    <location>
        <begin position="507"/>
        <end position="536"/>
    </location>
</feature>
<dbReference type="RefSeq" id="XP_046586740.1">
    <property type="nucleotide sequence ID" value="XM_046730784.1"/>
</dbReference>
<accession>A0ABM3FFF0</accession>
<dbReference type="Proteomes" id="UP000829291">
    <property type="component" value="Chromosome 2"/>
</dbReference>
<dbReference type="Gene3D" id="1.25.40.10">
    <property type="entry name" value="Tetratricopeptide repeat domain"/>
    <property type="match status" value="1"/>
</dbReference>
<protein>
    <submittedName>
        <fullName evidence="3">Uncharacterized protein LOC107227147 isoform X1</fullName>
    </submittedName>
</protein>
<evidence type="ECO:0000313" key="2">
    <source>
        <dbReference type="Proteomes" id="UP000829291"/>
    </source>
</evidence>
<name>A0ABM3FFF0_NEOLC</name>
<gene>
    <name evidence="3" type="primary">LOC107227147</name>
</gene>
<dbReference type="GeneID" id="107227147"/>
<keyword evidence="2" id="KW-1185">Reference proteome</keyword>
<dbReference type="SUPFAM" id="SSF81901">
    <property type="entry name" value="HCP-like"/>
    <property type="match status" value="1"/>
</dbReference>
<proteinExistence type="predicted"/>
<dbReference type="InterPro" id="IPR011990">
    <property type="entry name" value="TPR-like_helical_dom_sf"/>
</dbReference>
<feature type="compositionally biased region" description="Polar residues" evidence="1">
    <location>
        <begin position="521"/>
        <end position="530"/>
    </location>
</feature>
<organism evidence="2 3">
    <name type="scientific">Neodiprion lecontei</name>
    <name type="common">Redheaded pine sawfly</name>
    <dbReference type="NCBI Taxonomy" id="441921"/>
    <lineage>
        <taxon>Eukaryota</taxon>
        <taxon>Metazoa</taxon>
        <taxon>Ecdysozoa</taxon>
        <taxon>Arthropoda</taxon>
        <taxon>Hexapoda</taxon>
        <taxon>Insecta</taxon>
        <taxon>Pterygota</taxon>
        <taxon>Neoptera</taxon>
        <taxon>Endopterygota</taxon>
        <taxon>Hymenoptera</taxon>
        <taxon>Tenthredinoidea</taxon>
        <taxon>Diprionidae</taxon>
        <taxon>Diprioninae</taxon>
        <taxon>Neodiprion</taxon>
    </lineage>
</organism>
<evidence type="ECO:0000256" key="1">
    <source>
        <dbReference type="SAM" id="MobiDB-lite"/>
    </source>
</evidence>
<sequence length="536" mass="62039">MTIRCYNRLSETTIRENGFGNVKGSNFQCTEVSPASSKTFDVDGKSMTKLSCPFTWDMGKIMEIRVRLLNDESRYEDVTDTQDQFPEFVLIYHLMLAYENVSNENPQAAIECIKGAEDSFLKIKQRKTLESVERVLKHILFGTKYYVLQQMGQLTQADELLKEICNIKDMNETELAMLSGCQCLAWSLYNVTDNSMAIKFAQEAVQHEPSNGKWHFLVGKNCRTLRKRNCSTDSLPDEHESFGFQKAYELSKNALFGVYLARMYRESKNTEEANRMYKQVAAGERTCCKVQLQLALGLVRAKDCSLAKRCLDYVAEKMPDSPKYAHYMAIYEEKCNQDFKAALRYYTTAIEKENFQAEWQYIECRKKVKPDWNPLPYMLELLTKYNKDPDAQIQEINIKIGVYYLFHMDDVLSASQYLDNAVQIDPNAKSLKTYFVSYQNNVNVYYAWAVKIRLALLMEATKLSTDKKAMLKDKLQLCSENDQISSSISGDSEQTLNQLWSEMYQNYHNQSSGGNSRQQQINRRNYSEGTRQPKHL</sequence>
<dbReference type="SUPFAM" id="SSF48452">
    <property type="entry name" value="TPR-like"/>
    <property type="match status" value="1"/>
</dbReference>